<dbReference type="OrthoDB" id="9787920at2"/>
<dbReference type="InterPro" id="IPR000182">
    <property type="entry name" value="GNAT_dom"/>
</dbReference>
<organism evidence="4 5">
    <name type="scientific">Legionella quinlivanii</name>
    <dbReference type="NCBI Taxonomy" id="45073"/>
    <lineage>
        <taxon>Bacteria</taxon>
        <taxon>Pseudomonadati</taxon>
        <taxon>Pseudomonadota</taxon>
        <taxon>Gammaproteobacteria</taxon>
        <taxon>Legionellales</taxon>
        <taxon>Legionellaceae</taxon>
        <taxon>Legionella</taxon>
    </lineage>
</organism>
<dbReference type="GO" id="GO:0016747">
    <property type="term" value="F:acyltransferase activity, transferring groups other than amino-acyl groups"/>
    <property type="evidence" value="ECO:0007669"/>
    <property type="project" value="InterPro"/>
</dbReference>
<dbReference type="STRING" id="45073.Lqui_1550"/>
<protein>
    <submittedName>
        <fullName evidence="4">N-acetylglutamate synthase</fullName>
    </submittedName>
</protein>
<keyword evidence="5" id="KW-1185">Reference proteome</keyword>
<feature type="domain" description="N-acetyltransferase" evidence="3">
    <location>
        <begin position="1"/>
        <end position="140"/>
    </location>
</feature>
<dbReference type="InterPro" id="IPR016181">
    <property type="entry name" value="Acyl_CoA_acyltransferase"/>
</dbReference>
<accession>A0A0W0XZK8</accession>
<evidence type="ECO:0000313" key="4">
    <source>
        <dbReference type="EMBL" id="KTD50225.1"/>
    </source>
</evidence>
<proteinExistence type="predicted"/>
<gene>
    <name evidence="4" type="ORF">Lqui_1550</name>
</gene>
<name>A0A0W0XZK8_9GAMM</name>
<evidence type="ECO:0000256" key="1">
    <source>
        <dbReference type="ARBA" id="ARBA00022679"/>
    </source>
</evidence>
<evidence type="ECO:0000313" key="5">
    <source>
        <dbReference type="Proteomes" id="UP000054618"/>
    </source>
</evidence>
<comment type="caution">
    <text evidence="4">The sequence shown here is derived from an EMBL/GenBank/DDBJ whole genome shotgun (WGS) entry which is preliminary data.</text>
</comment>
<evidence type="ECO:0000259" key="3">
    <source>
        <dbReference type="PROSITE" id="PS51186"/>
    </source>
</evidence>
<dbReference type="PANTHER" id="PTHR42919:SF8">
    <property type="entry name" value="N-ALPHA-ACETYLTRANSFERASE 50"/>
    <property type="match status" value="1"/>
</dbReference>
<dbReference type="RefSeq" id="WP_058507655.1">
    <property type="nucleotide sequence ID" value="NZ_CAAAIK010000001.1"/>
</dbReference>
<dbReference type="EMBL" id="LNYS01000008">
    <property type="protein sequence ID" value="KTD50225.1"/>
    <property type="molecule type" value="Genomic_DNA"/>
</dbReference>
<dbReference type="Proteomes" id="UP000054618">
    <property type="component" value="Unassembled WGS sequence"/>
</dbReference>
<dbReference type="CDD" id="cd04301">
    <property type="entry name" value="NAT_SF"/>
    <property type="match status" value="1"/>
</dbReference>
<keyword evidence="1" id="KW-0808">Transferase</keyword>
<dbReference type="Gene3D" id="3.40.630.30">
    <property type="match status" value="1"/>
</dbReference>
<dbReference type="PATRIC" id="fig|45073.5.peg.1636"/>
<dbReference type="PANTHER" id="PTHR42919">
    <property type="entry name" value="N-ALPHA-ACETYLTRANSFERASE"/>
    <property type="match status" value="1"/>
</dbReference>
<keyword evidence="2" id="KW-0012">Acyltransferase</keyword>
<sequence length="148" mass="16833">MTNINIVLDLEPSEQNNGILRRGIIDFNVAHLGEKASNCSVFARDENEKIIGGATLWVHSDAAYIDILWVEEAFRQQRIGSAIMKVVDDYARKQNLSALFVDTFDFQALDFYLKQGFQLVAEIKAYLLKHDRYYLRKDLSNAGISSLS</sequence>
<dbReference type="InterPro" id="IPR051556">
    <property type="entry name" value="N-term/lysine_N-AcTrnsfr"/>
</dbReference>
<dbReference type="PROSITE" id="PS51186">
    <property type="entry name" value="GNAT"/>
    <property type="match status" value="1"/>
</dbReference>
<evidence type="ECO:0000256" key="2">
    <source>
        <dbReference type="ARBA" id="ARBA00023315"/>
    </source>
</evidence>
<dbReference type="Pfam" id="PF00583">
    <property type="entry name" value="Acetyltransf_1"/>
    <property type="match status" value="1"/>
</dbReference>
<dbReference type="SUPFAM" id="SSF55729">
    <property type="entry name" value="Acyl-CoA N-acyltransferases (Nat)"/>
    <property type="match status" value="1"/>
</dbReference>
<dbReference type="AlphaFoldDB" id="A0A0W0XZK8"/>
<reference evidence="4 5" key="1">
    <citation type="submission" date="2015-11" db="EMBL/GenBank/DDBJ databases">
        <title>Genomic analysis of 38 Legionella species identifies large and diverse effector repertoires.</title>
        <authorList>
            <person name="Burstein D."/>
            <person name="Amaro F."/>
            <person name="Zusman T."/>
            <person name="Lifshitz Z."/>
            <person name="Cohen O."/>
            <person name="Gilbert J.A."/>
            <person name="Pupko T."/>
            <person name="Shuman H.A."/>
            <person name="Segal G."/>
        </authorList>
    </citation>
    <scope>NUCLEOTIDE SEQUENCE [LARGE SCALE GENOMIC DNA]</scope>
    <source>
        <strain evidence="4 5">CDC#1442-AUS-E</strain>
    </source>
</reference>